<sequence length="454" mass="49607">MNMQHDMHVFRYTALSISIRYYMWETEDLNLAKCRICIAFSYSINGESNGFEYNSNIINGAYVPSKEGHRENMDFYGGANSGHSLTNSRSQTNHEESLRSSSYTGFSPSSHNTGFPSSYTTTATRENLASVPYIPSSAGQSSFDNYNSNSNNGDSTFEAYTQGSDQVASDFDQLSGTNRHKNLSYMRFSDNVPGATSTGNYPELGTEASTYRGDYTGDPFRGQTSQSAGFMDSVDPTFNREVSNLFGSTNGDYSYGKHKENAFGIGGSSSSKFVNEIYSTHPETRYVRGSHGSMGRDYPSSMFLSNSGNSPFSNVRGAAAAAYGSGKYKYNKYLGDYTSTAGLNYLSKEQDIDLFNNYGKSGGKLATIKEVRPSSITSQVYPGPSYLSKVVGGYKSKPSIMNLYHSSSPIGYSSISGLHSSFSGNSYADGPLLRRYRSSSSYVPGHASTYSGYY</sequence>
<evidence type="ECO:0000313" key="3">
    <source>
        <dbReference type="Proteomes" id="UP000053105"/>
    </source>
</evidence>
<reference evidence="2 3" key="1">
    <citation type="submission" date="2015-07" db="EMBL/GenBank/DDBJ databases">
        <title>The genome of Melipona quadrifasciata.</title>
        <authorList>
            <person name="Pan H."/>
            <person name="Kapheim K."/>
        </authorList>
    </citation>
    <scope>NUCLEOTIDE SEQUENCE [LARGE SCALE GENOMIC DNA]</scope>
    <source>
        <strain evidence="2">0111107301</strain>
        <tissue evidence="2">Whole body</tissue>
    </source>
</reference>
<feature type="compositionally biased region" description="Polar residues" evidence="1">
    <location>
        <begin position="99"/>
        <end position="120"/>
    </location>
</feature>
<dbReference type="OrthoDB" id="7602998at2759"/>
<evidence type="ECO:0000256" key="1">
    <source>
        <dbReference type="SAM" id="MobiDB-lite"/>
    </source>
</evidence>
<evidence type="ECO:0000313" key="2">
    <source>
        <dbReference type="EMBL" id="KOX75813.1"/>
    </source>
</evidence>
<dbReference type="EMBL" id="KQ435758">
    <property type="protein sequence ID" value="KOX75813.1"/>
    <property type="molecule type" value="Genomic_DNA"/>
</dbReference>
<proteinExistence type="predicted"/>
<protein>
    <submittedName>
        <fullName evidence="2">Uncharacterized protein</fullName>
    </submittedName>
</protein>
<accession>A0A0M9A4K3</accession>
<feature type="compositionally biased region" description="Polar residues" evidence="1">
    <location>
        <begin position="81"/>
        <end position="91"/>
    </location>
</feature>
<feature type="region of interest" description="Disordered" evidence="1">
    <location>
        <begin position="76"/>
        <end position="120"/>
    </location>
</feature>
<dbReference type="AlphaFoldDB" id="A0A0M9A4K3"/>
<keyword evidence="3" id="KW-1185">Reference proteome</keyword>
<gene>
    <name evidence="2" type="ORF">WN51_12601</name>
</gene>
<dbReference type="Proteomes" id="UP000053105">
    <property type="component" value="Unassembled WGS sequence"/>
</dbReference>
<name>A0A0M9A4K3_9HYME</name>
<organism evidence="2 3">
    <name type="scientific">Melipona quadrifasciata</name>
    <dbReference type="NCBI Taxonomy" id="166423"/>
    <lineage>
        <taxon>Eukaryota</taxon>
        <taxon>Metazoa</taxon>
        <taxon>Ecdysozoa</taxon>
        <taxon>Arthropoda</taxon>
        <taxon>Hexapoda</taxon>
        <taxon>Insecta</taxon>
        <taxon>Pterygota</taxon>
        <taxon>Neoptera</taxon>
        <taxon>Endopterygota</taxon>
        <taxon>Hymenoptera</taxon>
        <taxon>Apocrita</taxon>
        <taxon>Aculeata</taxon>
        <taxon>Apoidea</taxon>
        <taxon>Anthophila</taxon>
        <taxon>Apidae</taxon>
        <taxon>Melipona</taxon>
    </lineage>
</organism>